<organism evidence="2 3">
    <name type="scientific">Flavobacterium sandaracinum</name>
    <dbReference type="NCBI Taxonomy" id="2541733"/>
    <lineage>
        <taxon>Bacteria</taxon>
        <taxon>Pseudomonadati</taxon>
        <taxon>Bacteroidota</taxon>
        <taxon>Flavobacteriia</taxon>
        <taxon>Flavobacteriales</taxon>
        <taxon>Flavobacteriaceae</taxon>
        <taxon>Flavobacterium</taxon>
    </lineage>
</organism>
<dbReference type="InterPro" id="IPR051396">
    <property type="entry name" value="Bact_Antivir_Def_Nuclease"/>
</dbReference>
<evidence type="ECO:0000259" key="1">
    <source>
        <dbReference type="SMART" id="SM00382"/>
    </source>
</evidence>
<name>A0A4R5CMD7_9FLAO</name>
<proteinExistence type="predicted"/>
<evidence type="ECO:0000313" key="2">
    <source>
        <dbReference type="EMBL" id="TDE01532.1"/>
    </source>
</evidence>
<dbReference type="EMBL" id="SMFN01000020">
    <property type="protein sequence ID" value="TDE01532.1"/>
    <property type="molecule type" value="Genomic_DNA"/>
</dbReference>
<keyword evidence="3" id="KW-1185">Reference proteome</keyword>
<protein>
    <submittedName>
        <fullName evidence="2">ATP-binding protein</fullName>
    </submittedName>
</protein>
<dbReference type="GO" id="GO:0005524">
    <property type="term" value="F:ATP binding"/>
    <property type="evidence" value="ECO:0007669"/>
    <property type="project" value="UniProtKB-KW"/>
</dbReference>
<keyword evidence="2" id="KW-0067">ATP-binding</keyword>
<dbReference type="RefSeq" id="WP_132067143.1">
    <property type="nucleotide sequence ID" value="NZ_SMFN01000020.1"/>
</dbReference>
<comment type="caution">
    <text evidence="2">The sequence shown here is derived from an EMBL/GenBank/DDBJ whole genome shotgun (WGS) entry which is preliminary data.</text>
</comment>
<dbReference type="Pfam" id="PF13304">
    <property type="entry name" value="AAA_21"/>
    <property type="match status" value="1"/>
</dbReference>
<dbReference type="InterPro" id="IPR027417">
    <property type="entry name" value="P-loop_NTPase"/>
</dbReference>
<accession>A0A4R5CMD7</accession>
<dbReference type="InterPro" id="IPR003959">
    <property type="entry name" value="ATPase_AAA_core"/>
</dbReference>
<dbReference type="OrthoDB" id="9815944at2"/>
<dbReference type="PANTHER" id="PTHR43581:SF2">
    <property type="entry name" value="EXCINUCLEASE ATPASE SUBUNIT"/>
    <property type="match status" value="1"/>
</dbReference>
<dbReference type="AlphaFoldDB" id="A0A4R5CMD7"/>
<dbReference type="SUPFAM" id="SSF52540">
    <property type="entry name" value="P-loop containing nucleoside triphosphate hydrolases"/>
    <property type="match status" value="1"/>
</dbReference>
<keyword evidence="2" id="KW-0547">Nucleotide-binding</keyword>
<dbReference type="Gene3D" id="3.40.50.300">
    <property type="entry name" value="P-loop containing nucleotide triphosphate hydrolases"/>
    <property type="match status" value="1"/>
</dbReference>
<evidence type="ECO:0000313" key="3">
    <source>
        <dbReference type="Proteomes" id="UP000294644"/>
    </source>
</evidence>
<dbReference type="PANTHER" id="PTHR43581">
    <property type="entry name" value="ATP/GTP PHOSPHATASE"/>
    <property type="match status" value="1"/>
</dbReference>
<dbReference type="GO" id="GO:0016887">
    <property type="term" value="F:ATP hydrolysis activity"/>
    <property type="evidence" value="ECO:0007669"/>
    <property type="project" value="InterPro"/>
</dbReference>
<dbReference type="SMART" id="SM00382">
    <property type="entry name" value="AAA"/>
    <property type="match status" value="1"/>
</dbReference>
<gene>
    <name evidence="2" type="ORF">E0F91_14350</name>
</gene>
<dbReference type="InterPro" id="IPR003593">
    <property type="entry name" value="AAA+_ATPase"/>
</dbReference>
<reference evidence="2 3" key="1">
    <citation type="submission" date="2019-03" db="EMBL/GenBank/DDBJ databases">
        <title>Flavobacterium LB-D12 sp. nov., isolated from arctic soil.</title>
        <authorList>
            <person name="Chaudhary D.K."/>
        </authorList>
    </citation>
    <scope>NUCLEOTIDE SEQUENCE [LARGE SCALE GENOMIC DNA]</scope>
    <source>
        <strain evidence="2 3">LB-D12</strain>
    </source>
</reference>
<feature type="domain" description="AAA+ ATPase" evidence="1">
    <location>
        <begin position="185"/>
        <end position="412"/>
    </location>
</feature>
<sequence>MKNIKFHINPENIQEIQSPFFLLEYDSWDDYSRRTSFELIYFNKQRKRYKIGYVKIMHESEFKTLNIIDKVFDELSEEFCSLGQDMEYYTTLYNVLGKEDFNEALNKINDVAFYNALADKFEHYSNFRVSLIRNSEAQKAFKEAKSIIYGLPQEQNFIFTYKCDLDHTDGDHTVNFNFGDSENLPNRMISLIGKNGTGKTQFLAKFALDLSGQSKSKLKDDTFTPSRPLFSKVIAVSYSAFDKFARPQKDKSFSYKYCGLKDEDGRLLSGPKLVENYKESVGLILSKSNRALTWFNVMKTILDEELADLFYTEIFENENYEIVNNKNSKLLSSGQSFLMYVITEILAHIKKNSILLFDEPEMHLHPNAIANFIRMIEYILQKFDSYAILATHSPIILQEIPGRYVNVFERQGNVPMVYKLGIESFGENIDVLTEKVFKTMEVDDNYKHVLKNLSELHSYKSVLSIFENKLSLSATTFLLNQYENPEKELNA</sequence>
<dbReference type="Proteomes" id="UP000294644">
    <property type="component" value="Unassembled WGS sequence"/>
</dbReference>